<comment type="caution">
    <text evidence="1">The sequence shown here is derived from an EMBL/GenBank/DDBJ whole genome shotgun (WGS) entry which is preliminary data.</text>
</comment>
<dbReference type="Proteomes" id="UP001239445">
    <property type="component" value="Unassembled WGS sequence"/>
</dbReference>
<evidence type="ECO:0000313" key="1">
    <source>
        <dbReference type="EMBL" id="KAK1751807.1"/>
    </source>
</evidence>
<evidence type="ECO:0000313" key="2">
    <source>
        <dbReference type="Proteomes" id="UP001239445"/>
    </source>
</evidence>
<sequence>MSGATPINTLRSGSRVLEALSRPARTQRRWLSSTQSRQNTRIISFNDAPPYLKPGLDEVREKIILPTYLPRNQQERIYRKSYEPILERDPYVLEIDGEVHKFYYRDKIAGGLPNTNKAVKDILDKMQTKADFQLLPRLLQGVCVQAGRKLDPAVYPKAVRRAAQAGALPVILDCVSRAKATGFQLKQHETIAELLTQIQWQAIESGWDEAATQTALRRTQQVLDLLESDPEHQWRNIPGKLEVHYKFPFHRDPQFLAARLNLAAAMVLKHKAGPDMEKKVLHYAEQLVKLWPAGSTMLDLHPTEAYRFKETGVKYLLARSIYLWHASPILYGLKQAAQVVGASSAATAQELLQRANAMEPEVEAAVADVGGKGRGIDVYDRLFSEQKNEYVSTA</sequence>
<gene>
    <name evidence="1" type="ORF">QBC47DRAFT_391083</name>
</gene>
<protein>
    <submittedName>
        <fullName evidence="1">Uncharacterized protein</fullName>
    </submittedName>
</protein>
<keyword evidence="2" id="KW-1185">Reference proteome</keyword>
<accession>A0AAJ0B7Y1</accession>
<dbReference type="AlphaFoldDB" id="A0AAJ0B7Y1"/>
<dbReference type="EMBL" id="MU839841">
    <property type="protein sequence ID" value="KAK1751807.1"/>
    <property type="molecule type" value="Genomic_DNA"/>
</dbReference>
<proteinExistence type="predicted"/>
<reference evidence="1" key="1">
    <citation type="submission" date="2023-06" db="EMBL/GenBank/DDBJ databases">
        <title>Genome-scale phylogeny and comparative genomics of the fungal order Sordariales.</title>
        <authorList>
            <consortium name="Lawrence Berkeley National Laboratory"/>
            <person name="Hensen N."/>
            <person name="Bonometti L."/>
            <person name="Westerberg I."/>
            <person name="Brannstrom I.O."/>
            <person name="Guillou S."/>
            <person name="Cros-Aarteil S."/>
            <person name="Calhoun S."/>
            <person name="Haridas S."/>
            <person name="Kuo A."/>
            <person name="Mondo S."/>
            <person name="Pangilinan J."/>
            <person name="Riley R."/>
            <person name="Labutti K."/>
            <person name="Andreopoulos B."/>
            <person name="Lipzen A."/>
            <person name="Chen C."/>
            <person name="Yanf M."/>
            <person name="Daum C."/>
            <person name="Ng V."/>
            <person name="Clum A."/>
            <person name="Steindorff A."/>
            <person name="Ohm R."/>
            <person name="Martin F."/>
            <person name="Silar P."/>
            <person name="Natvig D."/>
            <person name="Lalanne C."/>
            <person name="Gautier V."/>
            <person name="Ament-Velasquez S.L."/>
            <person name="Kruys A."/>
            <person name="Hutchinson M.I."/>
            <person name="Powell A.J."/>
            <person name="Barry K."/>
            <person name="Miller A.N."/>
            <person name="Grigoriev I.V."/>
            <person name="Debuchy R."/>
            <person name="Gladieux P."/>
            <person name="Thoren M.H."/>
            <person name="Johannesson H."/>
        </authorList>
    </citation>
    <scope>NUCLEOTIDE SEQUENCE</scope>
    <source>
        <strain evidence="1">PSN4</strain>
    </source>
</reference>
<organism evidence="1 2">
    <name type="scientific">Echria macrotheca</name>
    <dbReference type="NCBI Taxonomy" id="438768"/>
    <lineage>
        <taxon>Eukaryota</taxon>
        <taxon>Fungi</taxon>
        <taxon>Dikarya</taxon>
        <taxon>Ascomycota</taxon>
        <taxon>Pezizomycotina</taxon>
        <taxon>Sordariomycetes</taxon>
        <taxon>Sordariomycetidae</taxon>
        <taxon>Sordariales</taxon>
        <taxon>Schizotheciaceae</taxon>
        <taxon>Echria</taxon>
    </lineage>
</organism>
<name>A0AAJ0B7Y1_9PEZI</name>